<dbReference type="Proteomes" id="UP000054821">
    <property type="component" value="Unassembled WGS sequence"/>
</dbReference>
<evidence type="ECO:0000313" key="1">
    <source>
        <dbReference type="EMBL" id="PON26056.1"/>
    </source>
</evidence>
<sequence>MSLSSGIQPTSVNLCFHAPPNNMPACLNIDVVDMFKTSGVVQE</sequence>
<dbReference type="GeneID" id="36347556"/>
<evidence type="ECO:0000313" key="2">
    <source>
        <dbReference type="Proteomes" id="UP000054821"/>
    </source>
</evidence>
<protein>
    <submittedName>
        <fullName evidence="1">Uncharacterized protein</fullName>
    </submittedName>
</protein>
<name>A0A2P4ZP62_9HYPO</name>
<comment type="caution">
    <text evidence="1">The sequence shown here is derived from an EMBL/GenBank/DDBJ whole genome shotgun (WGS) entry which is preliminary data.</text>
</comment>
<organism evidence="1 2">
    <name type="scientific">Trichoderma gamsii</name>
    <dbReference type="NCBI Taxonomy" id="398673"/>
    <lineage>
        <taxon>Eukaryota</taxon>
        <taxon>Fungi</taxon>
        <taxon>Dikarya</taxon>
        <taxon>Ascomycota</taxon>
        <taxon>Pezizomycotina</taxon>
        <taxon>Sordariomycetes</taxon>
        <taxon>Hypocreomycetidae</taxon>
        <taxon>Hypocreales</taxon>
        <taxon>Hypocreaceae</taxon>
        <taxon>Trichoderma</taxon>
    </lineage>
</organism>
<dbReference type="EMBL" id="JPDN02000015">
    <property type="protein sequence ID" value="PON26056.1"/>
    <property type="molecule type" value="Genomic_DNA"/>
</dbReference>
<dbReference type="AlphaFoldDB" id="A0A2P4ZP62"/>
<proteinExistence type="predicted"/>
<reference evidence="1 2" key="1">
    <citation type="journal article" date="2016" name="Genome Announc.">
        <title>Draft Whole-Genome Sequence of Trichoderma gamsii T6085, a Promising Biocontrol Agent of Fusarium Head Blight on Wheat.</title>
        <authorList>
            <person name="Baroncelli R."/>
            <person name="Zapparata A."/>
            <person name="Piaggeschi G."/>
            <person name="Sarrocco S."/>
            <person name="Vannacci G."/>
        </authorList>
    </citation>
    <scope>NUCLEOTIDE SEQUENCE [LARGE SCALE GENOMIC DNA]</scope>
    <source>
        <strain evidence="1 2">T6085</strain>
    </source>
</reference>
<keyword evidence="2" id="KW-1185">Reference proteome</keyword>
<accession>A0A2P4ZP62</accession>
<dbReference type="RefSeq" id="XP_024405684.1">
    <property type="nucleotide sequence ID" value="XM_024549552.1"/>
</dbReference>
<gene>
    <name evidence="1" type="ORF">TGAM01_v205000</name>
</gene>